<proteinExistence type="predicted"/>
<comment type="caution">
    <text evidence="1">The sequence shown here is derived from an EMBL/GenBank/DDBJ whole genome shotgun (WGS) entry which is preliminary data.</text>
</comment>
<evidence type="ECO:0000313" key="2">
    <source>
        <dbReference type="Proteomes" id="UP001597343"/>
    </source>
</evidence>
<accession>A0ABW5A2A8</accession>
<evidence type="ECO:0008006" key="3">
    <source>
        <dbReference type="Google" id="ProtNLM"/>
    </source>
</evidence>
<dbReference type="Proteomes" id="UP001597343">
    <property type="component" value="Unassembled WGS sequence"/>
</dbReference>
<evidence type="ECO:0000313" key="1">
    <source>
        <dbReference type="EMBL" id="MFD2171620.1"/>
    </source>
</evidence>
<gene>
    <name evidence="1" type="ORF">ACFSOY_16785</name>
</gene>
<sequence length="70" mass="8032">MESRQKTLDSVWQSLQELPRMKLNELFVKLGLAKSMYAKLKDQEAKKLFLGLATRLDEAALNQVVLLLRA</sequence>
<dbReference type="RefSeq" id="WP_386048586.1">
    <property type="nucleotide sequence ID" value="NZ_JBHUIO010000011.1"/>
</dbReference>
<dbReference type="EMBL" id="JBHUIO010000011">
    <property type="protein sequence ID" value="MFD2171620.1"/>
    <property type="molecule type" value="Genomic_DNA"/>
</dbReference>
<reference evidence="2" key="1">
    <citation type="journal article" date="2019" name="Int. J. Syst. Evol. Microbiol.">
        <title>The Global Catalogue of Microorganisms (GCM) 10K type strain sequencing project: providing services to taxonomists for standard genome sequencing and annotation.</title>
        <authorList>
            <consortium name="The Broad Institute Genomics Platform"/>
            <consortium name="The Broad Institute Genome Sequencing Center for Infectious Disease"/>
            <person name="Wu L."/>
            <person name="Ma J."/>
        </authorList>
    </citation>
    <scope>NUCLEOTIDE SEQUENCE [LARGE SCALE GENOMIC DNA]</scope>
    <source>
        <strain evidence="2">CGMCC 1.13574</strain>
    </source>
</reference>
<name>A0ABW5A2A8_9BACL</name>
<protein>
    <recommendedName>
        <fullName evidence="3">Transcriptional regulator</fullName>
    </recommendedName>
</protein>
<keyword evidence="2" id="KW-1185">Reference proteome</keyword>
<organism evidence="1 2">
    <name type="scientific">Tumebacillus lipolyticus</name>
    <dbReference type="NCBI Taxonomy" id="1280370"/>
    <lineage>
        <taxon>Bacteria</taxon>
        <taxon>Bacillati</taxon>
        <taxon>Bacillota</taxon>
        <taxon>Bacilli</taxon>
        <taxon>Bacillales</taxon>
        <taxon>Alicyclobacillaceae</taxon>
        <taxon>Tumebacillus</taxon>
    </lineage>
</organism>